<evidence type="ECO:0000313" key="3">
    <source>
        <dbReference type="EMBL" id="GFZ87976.1"/>
    </source>
</evidence>
<gene>
    <name evidence="3" type="ORF">GCM10008018_37580</name>
</gene>
<name>A0ABQ1EVA2_9BACL</name>
<dbReference type="InterPro" id="IPR051928">
    <property type="entry name" value="NorD/CobT"/>
</dbReference>
<dbReference type="InterPro" id="IPR002035">
    <property type="entry name" value="VWF_A"/>
</dbReference>
<evidence type="ECO:0000259" key="2">
    <source>
        <dbReference type="SMART" id="SM00327"/>
    </source>
</evidence>
<dbReference type="Pfam" id="PF11775">
    <property type="entry name" value="CobT_C"/>
    <property type="match status" value="1"/>
</dbReference>
<dbReference type="Gene3D" id="3.40.50.410">
    <property type="entry name" value="von Willebrand factor, type A domain"/>
    <property type="match status" value="1"/>
</dbReference>
<keyword evidence="4" id="KW-1185">Reference proteome</keyword>
<proteinExistence type="predicted"/>
<protein>
    <recommendedName>
        <fullName evidence="2">VWFA domain-containing protein</fullName>
    </recommendedName>
</protein>
<dbReference type="SUPFAM" id="SSF53300">
    <property type="entry name" value="vWA-like"/>
    <property type="match status" value="1"/>
</dbReference>
<reference evidence="4" key="1">
    <citation type="journal article" date="2019" name="Int. J. Syst. Evol. Microbiol.">
        <title>The Global Catalogue of Microorganisms (GCM) 10K type strain sequencing project: providing services to taxonomists for standard genome sequencing and annotation.</title>
        <authorList>
            <consortium name="The Broad Institute Genomics Platform"/>
            <consortium name="The Broad Institute Genome Sequencing Center for Infectious Disease"/>
            <person name="Wu L."/>
            <person name="Ma J."/>
        </authorList>
    </citation>
    <scope>NUCLEOTIDE SEQUENCE [LARGE SCALE GENOMIC DNA]</scope>
    <source>
        <strain evidence="4">CGMCC 1.15043</strain>
    </source>
</reference>
<organism evidence="3 4">
    <name type="scientific">Paenibacillus marchantiophytorum</name>
    <dbReference type="NCBI Taxonomy" id="1619310"/>
    <lineage>
        <taxon>Bacteria</taxon>
        <taxon>Bacillati</taxon>
        <taxon>Bacillota</taxon>
        <taxon>Bacilli</taxon>
        <taxon>Bacillales</taxon>
        <taxon>Paenibacillaceae</taxon>
        <taxon>Paenibacillus</taxon>
    </lineage>
</organism>
<dbReference type="PANTHER" id="PTHR41248">
    <property type="entry name" value="NORD PROTEIN"/>
    <property type="match status" value="1"/>
</dbReference>
<feature type="domain" description="VWFA" evidence="2">
    <location>
        <begin position="256"/>
        <end position="447"/>
    </location>
</feature>
<dbReference type="EMBL" id="BMHE01000019">
    <property type="protein sequence ID" value="GFZ87976.1"/>
    <property type="molecule type" value="Genomic_DNA"/>
</dbReference>
<dbReference type="Proteomes" id="UP000615455">
    <property type="component" value="Unassembled WGS sequence"/>
</dbReference>
<comment type="caution">
    <text evidence="3">The sequence shown here is derived from an EMBL/GenBank/DDBJ whole genome shotgun (WGS) entry which is preliminary data.</text>
</comment>
<evidence type="ECO:0000313" key="4">
    <source>
        <dbReference type="Proteomes" id="UP000615455"/>
    </source>
</evidence>
<dbReference type="SMART" id="SM00327">
    <property type="entry name" value="VWA"/>
    <property type="match status" value="1"/>
</dbReference>
<dbReference type="CDD" id="cd01454">
    <property type="entry name" value="vWA_norD_type"/>
    <property type="match status" value="1"/>
</dbReference>
<dbReference type="InterPro" id="IPR025861">
    <property type="entry name" value="CobT_VWA_dom"/>
</dbReference>
<dbReference type="PANTHER" id="PTHR41248:SF1">
    <property type="entry name" value="NORD PROTEIN"/>
    <property type="match status" value="1"/>
</dbReference>
<evidence type="ECO:0000256" key="1">
    <source>
        <dbReference type="SAM" id="MobiDB-lite"/>
    </source>
</evidence>
<sequence>MVQLFPLLEQMEEAEHTAEVAACCEAMLDSLSVWVDRDAVAAYFWTQRGSGVAEPLPAGYKGELKRAKRLANEDVLPELEGERQLPGQERLPTWHRETSDRSPGLLRFELERGSRTAAQGSAPREGDAADQALAIAQGRSLRAQRTGAASGRRESLAVPAAAGHGAGAVAAYATATWLAPGRPTAAQEAAYRRLSERAAPLAKPLQRAIRRTLEQKRIAPRGDRLFGRLDKRLTRAFTQEMPRLFYKKRAPVPQLDAAFSLLVDCSASMYDKMDETKLGLVLFHETLHTLRIPHEIVGFWEDADRVTDKEAPNLFQVAVDFSSSLTSGSGAALMQLEPQQDNRDGFAIRQMTERLLRRTERQRILIVFSDGEPSAANYNDIGILDTYEAVMNARRLGIEVISIFLASGVIHETQRIMMRNMYGRSSIVVPHVDELHEQIVPVLRKLLLKSIF</sequence>
<feature type="region of interest" description="Disordered" evidence="1">
    <location>
        <begin position="81"/>
        <end position="103"/>
    </location>
</feature>
<dbReference type="InterPro" id="IPR036465">
    <property type="entry name" value="vWFA_dom_sf"/>
</dbReference>
<accession>A0ABQ1EVA2</accession>